<dbReference type="Gene3D" id="2.40.70.10">
    <property type="entry name" value="Acid Proteases"/>
    <property type="match status" value="1"/>
</dbReference>
<dbReference type="STRING" id="93759.A0A1R3HR47"/>
<feature type="domain" description="Retrotransposon gag" evidence="1">
    <location>
        <begin position="6"/>
        <end position="74"/>
    </location>
</feature>
<accession>A0A1R3HR47</accession>
<dbReference type="InterPro" id="IPR021109">
    <property type="entry name" value="Peptidase_aspartic_dom_sf"/>
</dbReference>
<dbReference type="Proteomes" id="UP000187203">
    <property type="component" value="Unassembled WGS sequence"/>
</dbReference>
<evidence type="ECO:0000259" key="1">
    <source>
        <dbReference type="Pfam" id="PF03732"/>
    </source>
</evidence>
<dbReference type="InterPro" id="IPR005162">
    <property type="entry name" value="Retrotrans_gag_dom"/>
</dbReference>
<protein>
    <submittedName>
        <fullName evidence="2">Retrotransposon gag protein</fullName>
    </submittedName>
</protein>
<evidence type="ECO:0000313" key="3">
    <source>
        <dbReference type="Proteomes" id="UP000187203"/>
    </source>
</evidence>
<organism evidence="2 3">
    <name type="scientific">Corchorus olitorius</name>
    <dbReference type="NCBI Taxonomy" id="93759"/>
    <lineage>
        <taxon>Eukaryota</taxon>
        <taxon>Viridiplantae</taxon>
        <taxon>Streptophyta</taxon>
        <taxon>Embryophyta</taxon>
        <taxon>Tracheophyta</taxon>
        <taxon>Spermatophyta</taxon>
        <taxon>Magnoliopsida</taxon>
        <taxon>eudicotyledons</taxon>
        <taxon>Gunneridae</taxon>
        <taxon>Pentapetalae</taxon>
        <taxon>rosids</taxon>
        <taxon>malvids</taxon>
        <taxon>Malvales</taxon>
        <taxon>Malvaceae</taxon>
        <taxon>Grewioideae</taxon>
        <taxon>Apeibeae</taxon>
        <taxon>Corchorus</taxon>
    </lineage>
</organism>
<dbReference type="OrthoDB" id="2013610at2759"/>
<dbReference type="AlphaFoldDB" id="A0A1R3HR47"/>
<name>A0A1R3HR47_9ROSI</name>
<dbReference type="CDD" id="cd00303">
    <property type="entry name" value="retropepsin_like"/>
    <property type="match status" value="1"/>
</dbReference>
<proteinExistence type="predicted"/>
<evidence type="ECO:0000313" key="2">
    <source>
        <dbReference type="EMBL" id="OMO72818.1"/>
    </source>
</evidence>
<comment type="caution">
    <text evidence="2">The sequence shown here is derived from an EMBL/GenBank/DDBJ whole genome shotgun (WGS) entry which is preliminary data.</text>
</comment>
<dbReference type="PANTHER" id="PTHR15503:SF22">
    <property type="entry name" value="TRANSPOSON TY3-I GAG POLYPROTEIN"/>
    <property type="match status" value="1"/>
</dbReference>
<dbReference type="EMBL" id="AWUE01019570">
    <property type="protein sequence ID" value="OMO72818.1"/>
    <property type="molecule type" value="Genomic_DNA"/>
</dbReference>
<dbReference type="InterPro" id="IPR032567">
    <property type="entry name" value="RTL1-rel"/>
</dbReference>
<sequence>MFRNNQLTDWPAFTQALELRFSPSGYVKPQMALFKLHQKTTVAQYQKDFEILANRVQGLTDKHLLNLFIAGLKPEIQREVIMFTPTTHYQALELAFMQEAKLSEMWSLSYRIPPSPLLSPALPNSNWRSPTLTAPPKAPLALPNVPRPPLALPAPSSQPTIKRLTPAEIQARRVKGLCYNCDEQYKPGHKCRTTPFLLLQADDDDIPYDLPPSNVSLSLSLASLPLPPEPQLFPEIDPSDFQVSLHALYGHSSLNKLKLVGKIAGYQFSVLVDSGSIHNLIQPHFARFLHLPIQSTPPFAVTVGNGDTLHCLVVVSTWASVG</sequence>
<reference evidence="3" key="1">
    <citation type="submission" date="2013-09" db="EMBL/GenBank/DDBJ databases">
        <title>Corchorus olitorius genome sequencing.</title>
        <authorList>
            <person name="Alam M."/>
            <person name="Haque M.S."/>
            <person name="Islam M.S."/>
            <person name="Emdad E.M."/>
            <person name="Islam M.M."/>
            <person name="Ahmed B."/>
            <person name="Halim A."/>
            <person name="Hossen Q.M.M."/>
            <person name="Hossain M.Z."/>
            <person name="Ahmed R."/>
            <person name="Khan M.M."/>
            <person name="Islam R."/>
            <person name="Rashid M.M."/>
            <person name="Khan S.A."/>
            <person name="Rahman M.S."/>
            <person name="Alam M."/>
            <person name="Yahiya A.S."/>
            <person name="Khan M.S."/>
            <person name="Azam M.S."/>
            <person name="Haque T."/>
            <person name="Lashkar M.Z.H."/>
            <person name="Akhand A.I."/>
            <person name="Morshed G."/>
            <person name="Roy S."/>
            <person name="Uddin K.S."/>
            <person name="Rabeya T."/>
            <person name="Hossain A.S."/>
            <person name="Chowdhury A."/>
            <person name="Snigdha A.R."/>
            <person name="Mortoza M.S."/>
            <person name="Matin S.A."/>
            <person name="Hoque S.M.E."/>
            <person name="Islam M.K."/>
            <person name="Roy D.K."/>
            <person name="Haider R."/>
            <person name="Moosa M.M."/>
            <person name="Elias S.M."/>
            <person name="Hasan A.M."/>
            <person name="Jahan S."/>
            <person name="Shafiuddin M."/>
            <person name="Mahmood N."/>
            <person name="Shommy N.S."/>
        </authorList>
    </citation>
    <scope>NUCLEOTIDE SEQUENCE [LARGE SCALE GENOMIC DNA]</scope>
    <source>
        <strain evidence="3">cv. O-4</strain>
    </source>
</reference>
<keyword evidence="3" id="KW-1185">Reference proteome</keyword>
<dbReference type="PANTHER" id="PTHR15503">
    <property type="entry name" value="LDOC1 RELATED"/>
    <property type="match status" value="1"/>
</dbReference>
<gene>
    <name evidence="2" type="ORF">COLO4_27446</name>
</gene>
<dbReference type="Pfam" id="PF03732">
    <property type="entry name" value="Retrotrans_gag"/>
    <property type="match status" value="1"/>
</dbReference>